<evidence type="ECO:0000313" key="9">
    <source>
        <dbReference type="Proteomes" id="UP000249619"/>
    </source>
</evidence>
<feature type="transmembrane region" description="Helical" evidence="6">
    <location>
        <begin position="472"/>
        <end position="490"/>
    </location>
</feature>
<sequence length="782" mass="87603">MDCSLAEKAIKAIAVKRKRREMTFKHGWRTHPGGYPMLAERIAVKPQTGIYRRFDALNARHILYLQAELCILEKRLREIEHKDKERDVQGRMRYARDYQRMLETPKNESREQFILIKKMHGKLKEYNEALIQLSTLHQLKPPDGFDLIDLQHFLGSDILSPNFLQGGDRFTWGSCTESEIHAAPDLIAVHPRKKEDDFSRLVSEKAIHLFKCGLGWVTKGDRHLDSKVYYDATVFKVTSWITCNLASLLPIASIWVLVNMQSLRSKLWVIAAFNVLTSVCLRSMTEAKRSEIFAVTAADDEYKGHVEHKDGLSPRATGSNSTDYAFDQVEEKRLIRKVDWRLLPILGALYSIALIDRTNISNARVAGMGVDLGLDIGDRYTIVLCLFFPTYFLLELPSNIVLRKVGSANWLSFIAVSWGAVMIGQGFVESWISLAICRVLLGSFEAGFFPGCVYLITCWYRRYEVQKRLGGFYLFSVGIGGLANILAYGLMQMEGVGGIRGWRWIFIIEGIITCIVAIAAWFIILDFPDKAEKKGFLTAAEAAVTLQRIEDDRGDSVDDPLTWAKFCYHIKDLKLWGYATLFMSTTMPAYAFSYFLPVILLGMGYSAGQANALSAPPSLAAMITAFGFAWLGDKYRVRAPVIAAQSILAIVGLMIVAYAENDGARYFGTFLGVCGCQGNIPAILAYQSNNIRGQSKRSVGSALQIGFGAIGGIIASTTFSQDEAPTYITGLWVTAGLQFYILLVVGGFTIYFMKKNKVVDRQRENGEPMDEIEGQAGFRYTI</sequence>
<dbReference type="Proteomes" id="UP000249619">
    <property type="component" value="Unassembled WGS sequence"/>
</dbReference>
<evidence type="ECO:0000256" key="3">
    <source>
        <dbReference type="ARBA" id="ARBA00022692"/>
    </source>
</evidence>
<dbReference type="InterPro" id="IPR036259">
    <property type="entry name" value="MFS_trans_sf"/>
</dbReference>
<comment type="caution">
    <text evidence="8">The sequence shown here is derived from an EMBL/GenBank/DDBJ whole genome shotgun (WGS) entry which is preliminary data.</text>
</comment>
<feature type="transmembrane region" description="Helical" evidence="6">
    <location>
        <begin position="342"/>
        <end position="360"/>
    </location>
</feature>
<evidence type="ECO:0000256" key="4">
    <source>
        <dbReference type="ARBA" id="ARBA00022989"/>
    </source>
</evidence>
<feature type="transmembrane region" description="Helical" evidence="6">
    <location>
        <begin position="665"/>
        <end position="686"/>
    </location>
</feature>
<dbReference type="PANTHER" id="PTHR43791:SF3">
    <property type="entry name" value="MAJOR FACILITATOR SUPERFAMILY (MFS) PROFILE DOMAIN-CONTAINING PROTEIN"/>
    <property type="match status" value="1"/>
</dbReference>
<gene>
    <name evidence="8" type="ORF">DDE83_007119</name>
</gene>
<evidence type="ECO:0000313" key="8">
    <source>
        <dbReference type="EMBL" id="RAR06050.1"/>
    </source>
</evidence>
<dbReference type="InterPro" id="IPR011701">
    <property type="entry name" value="MFS"/>
</dbReference>
<feature type="domain" description="Major facilitator superfamily (MFS) profile" evidence="7">
    <location>
        <begin position="342"/>
        <end position="758"/>
    </location>
</feature>
<dbReference type="EMBL" id="QGDH01000122">
    <property type="protein sequence ID" value="RAR06050.1"/>
    <property type="molecule type" value="Genomic_DNA"/>
</dbReference>
<protein>
    <submittedName>
        <fullName evidence="8">Phthalate transporter</fullName>
    </submittedName>
</protein>
<evidence type="ECO:0000256" key="1">
    <source>
        <dbReference type="ARBA" id="ARBA00004141"/>
    </source>
</evidence>
<keyword evidence="3 6" id="KW-0812">Transmembrane</keyword>
<comment type="subcellular location">
    <subcellularLocation>
        <location evidence="1">Membrane</location>
        <topology evidence="1">Multi-pass membrane protein</topology>
    </subcellularLocation>
</comment>
<dbReference type="InterPro" id="IPR020846">
    <property type="entry name" value="MFS_dom"/>
</dbReference>
<dbReference type="GO" id="GO:0016020">
    <property type="term" value="C:membrane"/>
    <property type="evidence" value="ECO:0007669"/>
    <property type="project" value="UniProtKB-SubCell"/>
</dbReference>
<dbReference type="OrthoDB" id="3639251at2759"/>
<keyword evidence="4 6" id="KW-1133">Transmembrane helix</keyword>
<dbReference type="GO" id="GO:0022857">
    <property type="term" value="F:transmembrane transporter activity"/>
    <property type="evidence" value="ECO:0007669"/>
    <property type="project" value="InterPro"/>
</dbReference>
<reference evidence="9" key="1">
    <citation type="submission" date="2018-05" db="EMBL/GenBank/DDBJ databases">
        <title>Draft genome sequence of Stemphylium lycopersici strain CIDEFI 213.</title>
        <authorList>
            <person name="Medina R."/>
            <person name="Franco M.E.E."/>
            <person name="Lucentini C.G."/>
            <person name="Saparrat M.C.N."/>
            <person name="Balatti P.A."/>
        </authorList>
    </citation>
    <scope>NUCLEOTIDE SEQUENCE [LARGE SCALE GENOMIC DNA]</scope>
    <source>
        <strain evidence="9">CIDEFI 213</strain>
    </source>
</reference>
<evidence type="ECO:0000256" key="5">
    <source>
        <dbReference type="ARBA" id="ARBA00023136"/>
    </source>
</evidence>
<dbReference type="InterPro" id="IPR046529">
    <property type="entry name" value="DUF6594"/>
</dbReference>
<dbReference type="FunFam" id="1.20.1250.20:FF:000018">
    <property type="entry name" value="MFS transporter permease"/>
    <property type="match status" value="1"/>
</dbReference>
<evidence type="ECO:0000256" key="2">
    <source>
        <dbReference type="ARBA" id="ARBA00022448"/>
    </source>
</evidence>
<feature type="transmembrane region" description="Helical" evidence="6">
    <location>
        <begin position="731"/>
        <end position="753"/>
    </location>
</feature>
<dbReference type="FunFam" id="1.20.1250.20:FF:000013">
    <property type="entry name" value="MFS general substrate transporter"/>
    <property type="match status" value="1"/>
</dbReference>
<dbReference type="Gene3D" id="1.20.1250.20">
    <property type="entry name" value="MFS general substrate transporter like domains"/>
    <property type="match status" value="2"/>
</dbReference>
<feature type="transmembrane region" description="Helical" evidence="6">
    <location>
        <begin position="237"/>
        <end position="258"/>
    </location>
</feature>
<name>A0A364MWZ6_STELY</name>
<proteinExistence type="predicted"/>
<dbReference type="AlphaFoldDB" id="A0A364MWZ6"/>
<feature type="transmembrane region" description="Helical" evidence="6">
    <location>
        <begin position="612"/>
        <end position="632"/>
    </location>
</feature>
<keyword evidence="2" id="KW-0813">Transport</keyword>
<dbReference type="Pfam" id="PF20237">
    <property type="entry name" value="DUF6594"/>
    <property type="match status" value="1"/>
</dbReference>
<evidence type="ECO:0000259" key="7">
    <source>
        <dbReference type="PROSITE" id="PS50850"/>
    </source>
</evidence>
<feature type="transmembrane region" description="Helical" evidence="6">
    <location>
        <begin position="408"/>
        <end position="428"/>
    </location>
</feature>
<dbReference type="PROSITE" id="PS50850">
    <property type="entry name" value="MFS"/>
    <property type="match status" value="1"/>
</dbReference>
<evidence type="ECO:0000256" key="6">
    <source>
        <dbReference type="SAM" id="Phobius"/>
    </source>
</evidence>
<feature type="transmembrane region" description="Helical" evidence="6">
    <location>
        <begin position="380"/>
        <end position="396"/>
    </location>
</feature>
<dbReference type="PANTHER" id="PTHR43791">
    <property type="entry name" value="PERMEASE-RELATED"/>
    <property type="match status" value="1"/>
</dbReference>
<dbReference type="SUPFAM" id="SSF103473">
    <property type="entry name" value="MFS general substrate transporter"/>
    <property type="match status" value="1"/>
</dbReference>
<feature type="transmembrane region" description="Helical" evidence="6">
    <location>
        <begin position="502"/>
        <end position="524"/>
    </location>
</feature>
<feature type="transmembrane region" description="Helical" evidence="6">
    <location>
        <begin position="639"/>
        <end position="659"/>
    </location>
</feature>
<dbReference type="Pfam" id="PF07690">
    <property type="entry name" value="MFS_1"/>
    <property type="match status" value="1"/>
</dbReference>
<feature type="transmembrane region" description="Helical" evidence="6">
    <location>
        <begin position="575"/>
        <end position="600"/>
    </location>
</feature>
<keyword evidence="9" id="KW-1185">Reference proteome</keyword>
<feature type="transmembrane region" description="Helical" evidence="6">
    <location>
        <begin position="440"/>
        <end position="460"/>
    </location>
</feature>
<keyword evidence="5 6" id="KW-0472">Membrane</keyword>
<feature type="transmembrane region" description="Helical" evidence="6">
    <location>
        <begin position="698"/>
        <end position="719"/>
    </location>
</feature>
<organism evidence="8 9">
    <name type="scientific">Stemphylium lycopersici</name>
    <name type="common">Tomato gray leaf spot disease fungus</name>
    <name type="synonym">Thyrospora lycopersici</name>
    <dbReference type="NCBI Taxonomy" id="183478"/>
    <lineage>
        <taxon>Eukaryota</taxon>
        <taxon>Fungi</taxon>
        <taxon>Dikarya</taxon>
        <taxon>Ascomycota</taxon>
        <taxon>Pezizomycotina</taxon>
        <taxon>Dothideomycetes</taxon>
        <taxon>Pleosporomycetidae</taxon>
        <taxon>Pleosporales</taxon>
        <taxon>Pleosporineae</taxon>
        <taxon>Pleosporaceae</taxon>
        <taxon>Stemphylium</taxon>
    </lineage>
</organism>
<accession>A0A364MWZ6</accession>